<dbReference type="EC" id="2.7.7.65" evidence="1"/>
<feature type="transmembrane region" description="Helical" evidence="3">
    <location>
        <begin position="102"/>
        <end position="120"/>
    </location>
</feature>
<feature type="transmembrane region" description="Helical" evidence="3">
    <location>
        <begin position="174"/>
        <end position="195"/>
    </location>
</feature>
<dbReference type="SUPFAM" id="SSF55073">
    <property type="entry name" value="Nucleotide cyclase"/>
    <property type="match status" value="1"/>
</dbReference>
<dbReference type="RefSeq" id="WP_245774281.1">
    <property type="nucleotide sequence ID" value="NZ_FOTW01000014.1"/>
</dbReference>
<evidence type="ECO:0000259" key="4">
    <source>
        <dbReference type="PROSITE" id="PS50887"/>
    </source>
</evidence>
<name>A0A1I4NV50_9BURK</name>
<dbReference type="InterPro" id="IPR043128">
    <property type="entry name" value="Rev_trsase/Diguanyl_cyclase"/>
</dbReference>
<feature type="domain" description="GGDEF" evidence="4">
    <location>
        <begin position="247"/>
        <end position="385"/>
    </location>
</feature>
<dbReference type="AlphaFoldDB" id="A0A1I4NV50"/>
<dbReference type="GO" id="GO:1902201">
    <property type="term" value="P:negative regulation of bacterial-type flagellum-dependent cell motility"/>
    <property type="evidence" value="ECO:0007669"/>
    <property type="project" value="TreeGrafter"/>
</dbReference>
<keyword evidence="3" id="KW-0812">Transmembrane</keyword>
<evidence type="ECO:0000313" key="6">
    <source>
        <dbReference type="Proteomes" id="UP000199470"/>
    </source>
</evidence>
<keyword evidence="6" id="KW-1185">Reference proteome</keyword>
<dbReference type="InterPro" id="IPR000160">
    <property type="entry name" value="GGDEF_dom"/>
</dbReference>
<dbReference type="STRING" id="758825.SAMN02982985_03142"/>
<evidence type="ECO:0000256" key="3">
    <source>
        <dbReference type="SAM" id="Phobius"/>
    </source>
</evidence>
<feature type="transmembrane region" description="Helical" evidence="3">
    <location>
        <begin position="73"/>
        <end position="90"/>
    </location>
</feature>
<dbReference type="Proteomes" id="UP000199470">
    <property type="component" value="Unassembled WGS sequence"/>
</dbReference>
<dbReference type="PANTHER" id="PTHR45138:SF9">
    <property type="entry name" value="DIGUANYLATE CYCLASE DGCM-RELATED"/>
    <property type="match status" value="1"/>
</dbReference>
<dbReference type="PROSITE" id="PS50887">
    <property type="entry name" value="GGDEF"/>
    <property type="match status" value="1"/>
</dbReference>
<reference evidence="5 6" key="1">
    <citation type="submission" date="2016-10" db="EMBL/GenBank/DDBJ databases">
        <authorList>
            <person name="de Groot N.N."/>
        </authorList>
    </citation>
    <scope>NUCLEOTIDE SEQUENCE [LARGE SCALE GENOMIC DNA]</scope>
    <source>
        <strain evidence="5 6">ATCC 43154</strain>
    </source>
</reference>
<organism evidence="5 6">
    <name type="scientific">Rugamonas rubra</name>
    <dbReference type="NCBI Taxonomy" id="758825"/>
    <lineage>
        <taxon>Bacteria</taxon>
        <taxon>Pseudomonadati</taxon>
        <taxon>Pseudomonadota</taxon>
        <taxon>Betaproteobacteria</taxon>
        <taxon>Burkholderiales</taxon>
        <taxon>Oxalobacteraceae</taxon>
        <taxon>Telluria group</taxon>
        <taxon>Rugamonas</taxon>
    </lineage>
</organism>
<feature type="transmembrane region" description="Helical" evidence="3">
    <location>
        <begin position="126"/>
        <end position="144"/>
    </location>
</feature>
<proteinExistence type="predicted"/>
<evidence type="ECO:0000313" key="5">
    <source>
        <dbReference type="EMBL" id="SFM19285.1"/>
    </source>
</evidence>
<dbReference type="InterPro" id="IPR029787">
    <property type="entry name" value="Nucleotide_cyclase"/>
</dbReference>
<dbReference type="FunFam" id="3.30.70.270:FF:000001">
    <property type="entry name" value="Diguanylate cyclase domain protein"/>
    <property type="match status" value="1"/>
</dbReference>
<dbReference type="SMART" id="SM00267">
    <property type="entry name" value="GGDEF"/>
    <property type="match status" value="1"/>
</dbReference>
<feature type="transmembrane region" description="Helical" evidence="3">
    <location>
        <begin position="149"/>
        <end position="168"/>
    </location>
</feature>
<dbReference type="Pfam" id="PF00990">
    <property type="entry name" value="GGDEF"/>
    <property type="match status" value="1"/>
</dbReference>
<sequence>MSPSPARPESWQLAPLSAEFRHAATERDFLAHQLAMTQGQLRIALLFCSLFYLGFAVTDLARQGAGEHTGALLAARAAVVLCALGCLWLLRRYPSSIRVSRLAASAATSAGSAGFLLIAALRPDEFLLHAIGMSILVVVLYIYIPNRLLYALALALAATLGFVALAWLRAPLRGAELGTMATLLLLANVFCYVAARRYQRLWRDEYSARCVLRDQSIRDHLTGCYNRRHLHEQLLENELARAQRYKLSLTVVMCDLDHFKAVNDQHGHHGGDAVLVKFAELLRAMTREGVDGVVRYGGEEFLLVLPETDLRGGVLLAERLRATLAASAIPHQLALIRVTASFGVASADFASSANPAAHHGIIASADNLLYAAKKAGRNQVRALQLP</sequence>
<dbReference type="CDD" id="cd01949">
    <property type="entry name" value="GGDEF"/>
    <property type="match status" value="1"/>
</dbReference>
<dbReference type="GO" id="GO:0005886">
    <property type="term" value="C:plasma membrane"/>
    <property type="evidence" value="ECO:0007669"/>
    <property type="project" value="TreeGrafter"/>
</dbReference>
<dbReference type="GO" id="GO:0052621">
    <property type="term" value="F:diguanylate cyclase activity"/>
    <property type="evidence" value="ECO:0007669"/>
    <property type="project" value="UniProtKB-EC"/>
</dbReference>
<evidence type="ECO:0000256" key="2">
    <source>
        <dbReference type="ARBA" id="ARBA00034247"/>
    </source>
</evidence>
<dbReference type="PANTHER" id="PTHR45138">
    <property type="entry name" value="REGULATORY COMPONENTS OF SENSORY TRANSDUCTION SYSTEM"/>
    <property type="match status" value="1"/>
</dbReference>
<comment type="catalytic activity">
    <reaction evidence="2">
        <text>2 GTP = 3',3'-c-di-GMP + 2 diphosphate</text>
        <dbReference type="Rhea" id="RHEA:24898"/>
        <dbReference type="ChEBI" id="CHEBI:33019"/>
        <dbReference type="ChEBI" id="CHEBI:37565"/>
        <dbReference type="ChEBI" id="CHEBI:58805"/>
        <dbReference type="EC" id="2.7.7.65"/>
    </reaction>
</comment>
<accession>A0A1I4NV50</accession>
<evidence type="ECO:0000256" key="1">
    <source>
        <dbReference type="ARBA" id="ARBA00012528"/>
    </source>
</evidence>
<protein>
    <recommendedName>
        <fullName evidence="1">diguanylate cyclase</fullName>
        <ecNumber evidence="1">2.7.7.65</ecNumber>
    </recommendedName>
</protein>
<keyword evidence="3" id="KW-1133">Transmembrane helix</keyword>
<dbReference type="InterPro" id="IPR050469">
    <property type="entry name" value="Diguanylate_Cyclase"/>
</dbReference>
<feature type="transmembrane region" description="Helical" evidence="3">
    <location>
        <begin position="43"/>
        <end position="61"/>
    </location>
</feature>
<gene>
    <name evidence="5" type="ORF">SAMN02982985_03142</name>
</gene>
<keyword evidence="3" id="KW-0472">Membrane</keyword>
<dbReference type="Gene3D" id="3.30.70.270">
    <property type="match status" value="1"/>
</dbReference>
<dbReference type="GO" id="GO:0043709">
    <property type="term" value="P:cell adhesion involved in single-species biofilm formation"/>
    <property type="evidence" value="ECO:0007669"/>
    <property type="project" value="TreeGrafter"/>
</dbReference>
<dbReference type="EMBL" id="FOTW01000014">
    <property type="protein sequence ID" value="SFM19285.1"/>
    <property type="molecule type" value="Genomic_DNA"/>
</dbReference>
<dbReference type="NCBIfam" id="TIGR00254">
    <property type="entry name" value="GGDEF"/>
    <property type="match status" value="1"/>
</dbReference>